<dbReference type="Proteomes" id="UP001218638">
    <property type="component" value="Chromosome"/>
</dbReference>
<proteinExistence type="predicted"/>
<dbReference type="KEGG" id="slom:PXH66_06195"/>
<dbReference type="EMBL" id="CP119075">
    <property type="protein sequence ID" value="WED66436.1"/>
    <property type="molecule type" value="Genomic_DNA"/>
</dbReference>
<organism evidence="2 3">
    <name type="scientific">Synoicihabitans lomoniglobus</name>
    <dbReference type="NCBI Taxonomy" id="2909285"/>
    <lineage>
        <taxon>Bacteria</taxon>
        <taxon>Pseudomonadati</taxon>
        <taxon>Verrucomicrobiota</taxon>
        <taxon>Opitutia</taxon>
        <taxon>Opitutales</taxon>
        <taxon>Opitutaceae</taxon>
        <taxon>Synoicihabitans</taxon>
    </lineage>
</organism>
<protein>
    <submittedName>
        <fullName evidence="2">DUF4252 domain-containing protein</fullName>
    </submittedName>
</protein>
<accession>A0AAF0I721</accession>
<reference evidence="2" key="1">
    <citation type="submission" date="2023-03" db="EMBL/GenBank/DDBJ databases">
        <title>Lomoglobus Profundus gen. nov., sp. nov., a novel member of the phylum Verrucomicrobia, isolated from deep-marine sediment of South China Sea.</title>
        <authorList>
            <person name="Ahmad T."/>
            <person name="Ishaq S.E."/>
            <person name="Wang F."/>
        </authorList>
    </citation>
    <scope>NUCLEOTIDE SEQUENCE</scope>
    <source>
        <strain evidence="2">LMO-M01</strain>
    </source>
</reference>
<dbReference type="AlphaFoldDB" id="A0AAF0I721"/>
<keyword evidence="3" id="KW-1185">Reference proteome</keyword>
<dbReference type="InterPro" id="IPR025348">
    <property type="entry name" value="DUF4252"/>
</dbReference>
<evidence type="ECO:0000313" key="2">
    <source>
        <dbReference type="EMBL" id="WED66436.1"/>
    </source>
</evidence>
<dbReference type="Pfam" id="PF14060">
    <property type="entry name" value="DUF4252"/>
    <property type="match status" value="1"/>
</dbReference>
<evidence type="ECO:0000313" key="3">
    <source>
        <dbReference type="Proteomes" id="UP001218638"/>
    </source>
</evidence>
<dbReference type="RefSeq" id="WP_330927722.1">
    <property type="nucleotide sequence ID" value="NZ_CP119075.1"/>
</dbReference>
<keyword evidence="1" id="KW-0732">Signal</keyword>
<feature type="chain" id="PRO_5041915399" evidence="1">
    <location>
        <begin position="25"/>
        <end position="185"/>
    </location>
</feature>
<sequence>MISSLRKITAAATIAAVFASSAFAASPGWVDFGKFDAEAGEQYVEVDINPALLRLAAAFTKNQEPEVADLLRSLERVRVNVFGVNDENRGSIVTRINSVRDDLDAQGWTRVVTVREKSGDDVAVFLKESSGDSIHGVVVTVIGKNGEAVLVNIVGDVALDQIAALGESLDIDPLRELHVARRAKS</sequence>
<evidence type="ECO:0000256" key="1">
    <source>
        <dbReference type="SAM" id="SignalP"/>
    </source>
</evidence>
<name>A0AAF0I721_9BACT</name>
<feature type="signal peptide" evidence="1">
    <location>
        <begin position="1"/>
        <end position="24"/>
    </location>
</feature>
<gene>
    <name evidence="2" type="ORF">PXH66_06195</name>
</gene>